<dbReference type="AlphaFoldDB" id="A0A8X6Y147"/>
<proteinExistence type="predicted"/>
<evidence type="ECO:0000313" key="1">
    <source>
        <dbReference type="EMBL" id="GFY62475.1"/>
    </source>
</evidence>
<reference evidence="1" key="1">
    <citation type="submission" date="2020-08" db="EMBL/GenBank/DDBJ databases">
        <title>Multicomponent nature underlies the extraordinary mechanical properties of spider dragline silk.</title>
        <authorList>
            <person name="Kono N."/>
            <person name="Nakamura H."/>
            <person name="Mori M."/>
            <person name="Yoshida Y."/>
            <person name="Ohtoshi R."/>
            <person name="Malay A.D."/>
            <person name="Moran D.A.P."/>
            <person name="Tomita M."/>
            <person name="Numata K."/>
            <person name="Arakawa K."/>
        </authorList>
    </citation>
    <scope>NUCLEOTIDE SEQUENCE</scope>
</reference>
<organism evidence="1 2">
    <name type="scientific">Trichonephila inaurata madagascariensis</name>
    <dbReference type="NCBI Taxonomy" id="2747483"/>
    <lineage>
        <taxon>Eukaryota</taxon>
        <taxon>Metazoa</taxon>
        <taxon>Ecdysozoa</taxon>
        <taxon>Arthropoda</taxon>
        <taxon>Chelicerata</taxon>
        <taxon>Arachnida</taxon>
        <taxon>Araneae</taxon>
        <taxon>Araneomorphae</taxon>
        <taxon>Entelegynae</taxon>
        <taxon>Araneoidea</taxon>
        <taxon>Nephilidae</taxon>
        <taxon>Trichonephila</taxon>
        <taxon>Trichonephila inaurata</taxon>
    </lineage>
</organism>
<protein>
    <submittedName>
        <fullName evidence="1">Uncharacterized protein</fullName>
    </submittedName>
</protein>
<keyword evidence="2" id="KW-1185">Reference proteome</keyword>
<accession>A0A8X6Y147</accession>
<dbReference type="Proteomes" id="UP000886998">
    <property type="component" value="Unassembled WGS sequence"/>
</dbReference>
<comment type="caution">
    <text evidence="1">The sequence shown here is derived from an EMBL/GenBank/DDBJ whole genome shotgun (WGS) entry which is preliminary data.</text>
</comment>
<sequence>MLSCDNPFNAELCSHSNIAPAVYRGSDVLSSYIRTHSSSETDRSGENAPFVVKEVTEVYTVRNDLNIEDDFFEFFVTPEAPFSPIKKENLMRTDAVI</sequence>
<name>A0A8X6Y147_9ARAC</name>
<gene>
    <name evidence="1" type="ORF">TNIN_194701</name>
</gene>
<evidence type="ECO:0000313" key="2">
    <source>
        <dbReference type="Proteomes" id="UP000886998"/>
    </source>
</evidence>
<dbReference type="EMBL" id="BMAV01014231">
    <property type="protein sequence ID" value="GFY62475.1"/>
    <property type="molecule type" value="Genomic_DNA"/>
</dbReference>